<dbReference type="Proteomes" id="UP000784294">
    <property type="component" value="Unassembled WGS sequence"/>
</dbReference>
<gene>
    <name evidence="1" type="ORF">PXEA_LOCUS17658</name>
</gene>
<proteinExistence type="predicted"/>
<organism evidence="1 2">
    <name type="scientific">Protopolystoma xenopodis</name>
    <dbReference type="NCBI Taxonomy" id="117903"/>
    <lineage>
        <taxon>Eukaryota</taxon>
        <taxon>Metazoa</taxon>
        <taxon>Spiralia</taxon>
        <taxon>Lophotrochozoa</taxon>
        <taxon>Platyhelminthes</taxon>
        <taxon>Monogenea</taxon>
        <taxon>Polyopisthocotylea</taxon>
        <taxon>Polystomatidea</taxon>
        <taxon>Polystomatidae</taxon>
        <taxon>Protopolystoma</taxon>
    </lineage>
</organism>
<sequence length="102" mass="12002">MCFGITPIYHMKEKCPTRRLRGCKKPRRAHSRTGQGQFYESLLDKCSYEIESHIMLEDFAEASELRLKRYSNKRLRSEEVTMAQVSARVQVKVCCLGKSFWH</sequence>
<dbReference type="AlphaFoldDB" id="A0A3S5CNU3"/>
<keyword evidence="2" id="KW-1185">Reference proteome</keyword>
<accession>A0A3S5CNU3</accession>
<evidence type="ECO:0000313" key="2">
    <source>
        <dbReference type="Proteomes" id="UP000784294"/>
    </source>
</evidence>
<protein>
    <submittedName>
        <fullName evidence="1">Uncharacterized protein</fullName>
    </submittedName>
</protein>
<name>A0A3S5CNU3_9PLAT</name>
<evidence type="ECO:0000313" key="1">
    <source>
        <dbReference type="EMBL" id="VEL24218.1"/>
    </source>
</evidence>
<reference evidence="1" key="1">
    <citation type="submission" date="2018-11" db="EMBL/GenBank/DDBJ databases">
        <authorList>
            <consortium name="Pathogen Informatics"/>
        </authorList>
    </citation>
    <scope>NUCLEOTIDE SEQUENCE</scope>
</reference>
<dbReference type="EMBL" id="CAAALY010066535">
    <property type="protein sequence ID" value="VEL24218.1"/>
    <property type="molecule type" value="Genomic_DNA"/>
</dbReference>
<comment type="caution">
    <text evidence="1">The sequence shown here is derived from an EMBL/GenBank/DDBJ whole genome shotgun (WGS) entry which is preliminary data.</text>
</comment>